<evidence type="ECO:0000256" key="1">
    <source>
        <dbReference type="SAM" id="Phobius"/>
    </source>
</evidence>
<evidence type="ECO:0000313" key="2">
    <source>
        <dbReference type="EMBL" id="MFF5293421.1"/>
    </source>
</evidence>
<feature type="transmembrane region" description="Helical" evidence="1">
    <location>
        <begin position="21"/>
        <end position="40"/>
    </location>
</feature>
<keyword evidence="3" id="KW-1185">Reference proteome</keyword>
<evidence type="ECO:0000313" key="3">
    <source>
        <dbReference type="Proteomes" id="UP001602245"/>
    </source>
</evidence>
<name>A0ABW6WKJ3_9ACTN</name>
<dbReference type="EMBL" id="JBIAZU010000005">
    <property type="protein sequence ID" value="MFF5293421.1"/>
    <property type="molecule type" value="Genomic_DNA"/>
</dbReference>
<keyword evidence="1" id="KW-0472">Membrane</keyword>
<gene>
    <name evidence="2" type="ORF">ACFY35_28645</name>
</gene>
<feature type="transmembrane region" description="Helical" evidence="1">
    <location>
        <begin position="298"/>
        <end position="322"/>
    </location>
</feature>
<sequence>MTEVLDQPVASRVSGRAWRRVFLRCLGVPLVVTAPLLYLVPDADHRYNVYWHGSLVQDRPWRLITENLRTVPMYIGFGNFRPLGRMAEWSADTLAYVIAEVTHLPVQVGLRLVSALAAAVLAAAAVVFAEAVTGRGRMFAGPPARTIALLPFAFGGCLVAAGRLSNTVLFGGLYFLSAALVLLVAAWVCRGPRLGVLVVAAGAVLAVFNEVAAIGPPLATAAVLARGGPSRLRPALLVWLGFLPVFVPVRVLLFLACREGGCYGNSDVVFGSGVGGALANRLTAWLPPLQWGEALREAGPVGGVGVGAAAVALAVLAARLFAELPRLPGIDRSQAVRLAVAGGSALLFGALLGSINAQTQALAAHGRWGLGWRDSGITAAGGCLLLAGLLALAATARTSGDAARVRRMPLAAGLSAVGLSAPGLPDAGLSAAGLPEVSRAAVARAALVAFVLAGAGTATVNQAYAVGSNRLPYAVLTGAIAAEVAQFDATPAGNSRRCELLRQFGDSLRAMPYSRFAEGELPGTHSPAERMSVTASMATEQMYGRPFCS</sequence>
<keyword evidence="1" id="KW-0812">Transmembrane</keyword>
<protein>
    <recommendedName>
        <fullName evidence="4">DUF2029 domain-containing protein</fullName>
    </recommendedName>
</protein>
<feature type="transmembrane region" description="Helical" evidence="1">
    <location>
        <begin position="112"/>
        <end position="132"/>
    </location>
</feature>
<feature type="transmembrane region" description="Helical" evidence="1">
    <location>
        <begin position="236"/>
        <end position="256"/>
    </location>
</feature>
<keyword evidence="1" id="KW-1133">Transmembrane helix</keyword>
<feature type="transmembrane region" description="Helical" evidence="1">
    <location>
        <begin position="168"/>
        <end position="189"/>
    </location>
</feature>
<dbReference type="Proteomes" id="UP001602245">
    <property type="component" value="Unassembled WGS sequence"/>
</dbReference>
<accession>A0ABW6WKJ3</accession>
<organism evidence="2 3">
    <name type="scientific">Paractinoplanes globisporus</name>
    <dbReference type="NCBI Taxonomy" id="113565"/>
    <lineage>
        <taxon>Bacteria</taxon>
        <taxon>Bacillati</taxon>
        <taxon>Actinomycetota</taxon>
        <taxon>Actinomycetes</taxon>
        <taxon>Micromonosporales</taxon>
        <taxon>Micromonosporaceae</taxon>
        <taxon>Paractinoplanes</taxon>
    </lineage>
</organism>
<dbReference type="RefSeq" id="WP_020517977.1">
    <property type="nucleotide sequence ID" value="NZ_JBIAZU010000005.1"/>
</dbReference>
<feature type="transmembrane region" description="Helical" evidence="1">
    <location>
        <begin position="268"/>
        <end position="286"/>
    </location>
</feature>
<proteinExistence type="predicted"/>
<comment type="caution">
    <text evidence="2">The sequence shown here is derived from an EMBL/GenBank/DDBJ whole genome shotgun (WGS) entry which is preliminary data.</text>
</comment>
<feature type="transmembrane region" description="Helical" evidence="1">
    <location>
        <begin position="334"/>
        <end position="355"/>
    </location>
</feature>
<feature type="transmembrane region" description="Helical" evidence="1">
    <location>
        <begin position="375"/>
        <end position="396"/>
    </location>
</feature>
<evidence type="ECO:0008006" key="4">
    <source>
        <dbReference type="Google" id="ProtNLM"/>
    </source>
</evidence>
<feature type="transmembrane region" description="Helical" evidence="1">
    <location>
        <begin position="196"/>
        <end position="216"/>
    </location>
</feature>
<feature type="transmembrane region" description="Helical" evidence="1">
    <location>
        <begin position="144"/>
        <end position="162"/>
    </location>
</feature>
<reference evidence="2 3" key="1">
    <citation type="submission" date="2024-10" db="EMBL/GenBank/DDBJ databases">
        <title>The Natural Products Discovery Center: Release of the First 8490 Sequenced Strains for Exploring Actinobacteria Biosynthetic Diversity.</title>
        <authorList>
            <person name="Kalkreuter E."/>
            <person name="Kautsar S.A."/>
            <person name="Yang D."/>
            <person name="Bader C.D."/>
            <person name="Teijaro C.N."/>
            <person name="Fluegel L."/>
            <person name="Davis C.M."/>
            <person name="Simpson J.R."/>
            <person name="Lauterbach L."/>
            <person name="Steele A.D."/>
            <person name="Gui C."/>
            <person name="Meng S."/>
            <person name="Li G."/>
            <person name="Viehrig K."/>
            <person name="Ye F."/>
            <person name="Su P."/>
            <person name="Kiefer A.F."/>
            <person name="Nichols A."/>
            <person name="Cepeda A.J."/>
            <person name="Yan W."/>
            <person name="Fan B."/>
            <person name="Jiang Y."/>
            <person name="Adhikari A."/>
            <person name="Zheng C.-J."/>
            <person name="Schuster L."/>
            <person name="Cowan T.M."/>
            <person name="Smanski M.J."/>
            <person name="Chevrette M.G."/>
            <person name="De Carvalho L.P.S."/>
            <person name="Shen B."/>
        </authorList>
    </citation>
    <scope>NUCLEOTIDE SEQUENCE [LARGE SCALE GENOMIC DNA]</scope>
    <source>
        <strain evidence="2 3">NPDC000087</strain>
    </source>
</reference>